<sequence>MADGIQKMYEHQEMKGYGGYEYVVRGAEVSCSYGSKTCVLNLKDDHGVHTSDGGPLITENDSTNDNIKGFGMCNKNRSKPCKCDPKLGKWWVTDNSNMKIFDTAIDDVSDAVTEDSIAACNKGGIVSFKTSGQTSPSYDNVKIKDAVEIVEDEKKNWSRKSDRKDFIGHVKVKNSGLYNFGIEFYDIKSGNSPGSIFVYEKSWGKTKYIGAYEIKSHAGNKEMKFPDDVLKINGNSYGYVSGLHYWFYWIDIILYGGKDYYFEVDCPGRDGFACKLIGNQEIVTDKDIMMAVWKESDTCTDWYKKNIGGVTLKESIVYLHKPYIKLFFDYLAEVYLNHATKNKGRDTATSTGKTIVEVIIGIVDTATGVFATAVDTLVGLVGISEIEELAAQLRPYFKTDSDTDDKKDVNMVKIVMYGNKEGLVKEYDMDAEVSTEVSEYNMIDRVEGEKYHWGKFIGIYYDQGDSNKVELELTEEFIKNKIIEKTN</sequence>
<dbReference type="OrthoDB" id="2733241at2"/>
<dbReference type="EMBL" id="AJGH01000126">
    <property type="protein sequence ID" value="EIC94649.1"/>
    <property type="molecule type" value="Genomic_DNA"/>
</dbReference>
<comment type="caution">
    <text evidence="1">The sequence shown here is derived from an EMBL/GenBank/DDBJ whole genome shotgun (WGS) entry which is preliminary data.</text>
</comment>
<protein>
    <submittedName>
        <fullName evidence="1">PF14107 domain protein</fullName>
    </submittedName>
</protein>
<dbReference type="Pfam" id="PF14107">
    <property type="entry name" value="DUF4280"/>
    <property type="match status" value="1"/>
</dbReference>
<name>I0R4P1_9FIRM</name>
<gene>
    <name evidence="1" type="ORF">HMPREF9970_1613</name>
</gene>
<evidence type="ECO:0000313" key="1">
    <source>
        <dbReference type="EMBL" id="EIC94649.1"/>
    </source>
</evidence>
<evidence type="ECO:0000313" key="2">
    <source>
        <dbReference type="Proteomes" id="UP000005039"/>
    </source>
</evidence>
<reference evidence="1 2" key="1">
    <citation type="submission" date="2012-03" db="EMBL/GenBank/DDBJ databases">
        <authorList>
            <person name="Durkin A.S."/>
            <person name="McCorrison J."/>
            <person name="Torralba M."/>
            <person name="Gillis M."/>
            <person name="Methe B."/>
            <person name="Sutton G."/>
            <person name="Nelson K.E."/>
        </authorList>
    </citation>
    <scope>NUCLEOTIDE SEQUENCE [LARGE SCALE GENOMIC DNA]</scope>
    <source>
        <strain evidence="1 2">F0468</strain>
    </source>
</reference>
<proteinExistence type="predicted"/>
<organism evidence="1 2">
    <name type="scientific">Lachnoanaerobaculum saburreum F0468</name>
    <dbReference type="NCBI Taxonomy" id="1095750"/>
    <lineage>
        <taxon>Bacteria</taxon>
        <taxon>Bacillati</taxon>
        <taxon>Bacillota</taxon>
        <taxon>Clostridia</taxon>
        <taxon>Lachnospirales</taxon>
        <taxon>Lachnospiraceae</taxon>
        <taxon>Lachnoanaerobaculum</taxon>
    </lineage>
</organism>
<dbReference type="Proteomes" id="UP000005039">
    <property type="component" value="Unassembled WGS sequence"/>
</dbReference>
<accession>I0R4P1</accession>
<dbReference type="InterPro" id="IPR025460">
    <property type="entry name" value="DUF4280"/>
</dbReference>
<dbReference type="eggNOG" id="ENOG5030K4C">
    <property type="taxonomic scope" value="Bacteria"/>
</dbReference>
<dbReference type="RefSeq" id="WP_008754983.1">
    <property type="nucleotide sequence ID" value="NZ_AJGH01000126.1"/>
</dbReference>
<dbReference type="PATRIC" id="fig|1095750.3.peg.2524"/>
<dbReference type="AlphaFoldDB" id="I0R4P1"/>
<keyword evidence="2" id="KW-1185">Reference proteome</keyword>